<dbReference type="PANTHER" id="PTHR33336:SF15">
    <property type="entry name" value="ABM DOMAIN-CONTAINING PROTEIN"/>
    <property type="match status" value="1"/>
</dbReference>
<organism evidence="2 3">
    <name type="scientific">Clostridium acetobutylicum (strain ATCC 824 / DSM 792 / JCM 1419 / IAM 19013 / LMG 5710 / NBRC 13948 / NRRL B-527 / VKM B-1787 / 2291 / W)</name>
    <dbReference type="NCBI Taxonomy" id="272562"/>
    <lineage>
        <taxon>Bacteria</taxon>
        <taxon>Bacillati</taxon>
        <taxon>Bacillota</taxon>
        <taxon>Clostridia</taxon>
        <taxon>Eubacteriales</taxon>
        <taxon>Clostridiaceae</taxon>
        <taxon>Clostridium</taxon>
    </lineage>
</organism>
<dbReference type="Pfam" id="PF03992">
    <property type="entry name" value="ABM"/>
    <property type="match status" value="1"/>
</dbReference>
<dbReference type="HOGENOM" id="CLU_131496_11_0_9"/>
<dbReference type="Proteomes" id="UP000000814">
    <property type="component" value="Chromosome"/>
</dbReference>
<reference evidence="2 3" key="1">
    <citation type="journal article" date="2001" name="J. Bacteriol.">
        <title>Genome sequence and comparative analysis of the solvent-producing bacterium Clostridium acetobutylicum.</title>
        <authorList>
            <person name="Nolling J."/>
            <person name="Breton G."/>
            <person name="Omelchenko M.V."/>
            <person name="Makarova K.S."/>
            <person name="Zeng Q."/>
            <person name="Gibson R."/>
            <person name="Lee H.M."/>
            <person name="Dubois J."/>
            <person name="Qiu D."/>
            <person name="Hitti J."/>
            <person name="Wolf Y.I."/>
            <person name="Tatusov R.L."/>
            <person name="Sabathe F."/>
            <person name="Doucette-Stamm L."/>
            <person name="Soucaille P."/>
            <person name="Daly M.J."/>
            <person name="Bennett G.N."/>
            <person name="Koonin E.V."/>
            <person name="Smith D.R."/>
        </authorList>
    </citation>
    <scope>NUCLEOTIDE SEQUENCE [LARGE SCALE GENOMIC DNA]</scope>
    <source>
        <strain evidence="3">ATCC 824 / DSM 792 / JCM 1419 / LMG 5710 / VKM B-1787</strain>
    </source>
</reference>
<dbReference type="OrthoDB" id="287932at2"/>
<dbReference type="GO" id="GO:0003824">
    <property type="term" value="F:catalytic activity"/>
    <property type="evidence" value="ECO:0007669"/>
    <property type="project" value="TreeGrafter"/>
</dbReference>
<dbReference type="SUPFAM" id="SSF54909">
    <property type="entry name" value="Dimeric alpha+beta barrel"/>
    <property type="match status" value="1"/>
</dbReference>
<dbReference type="RefSeq" id="WP_010966664.1">
    <property type="nucleotide sequence ID" value="NC_003030.1"/>
</dbReference>
<sequence>MVKVVAKNFIKEEKIEDVLKVAKELVEITVAKDKGCIKYEMYQDLKDKTILTMIEEWESMECLQKHMQSEHFKKLVPMMGEYSKKQGETNIYTKVV</sequence>
<dbReference type="EMBL" id="AE001437">
    <property type="protein sequence ID" value="AAK81324.1"/>
    <property type="molecule type" value="Genomic_DNA"/>
</dbReference>
<dbReference type="Gene3D" id="3.30.70.100">
    <property type="match status" value="1"/>
</dbReference>
<dbReference type="InterPro" id="IPR011008">
    <property type="entry name" value="Dimeric_a/b-barrel"/>
</dbReference>
<dbReference type="GeneID" id="44999888"/>
<evidence type="ECO:0000313" key="2">
    <source>
        <dbReference type="EMBL" id="AAK81324.1"/>
    </source>
</evidence>
<protein>
    <submittedName>
        <fullName evidence="2">Uncharacterized conserved protein, YGIN family</fullName>
    </submittedName>
</protein>
<evidence type="ECO:0000313" key="3">
    <source>
        <dbReference type="Proteomes" id="UP000000814"/>
    </source>
</evidence>
<dbReference type="InterPro" id="IPR007138">
    <property type="entry name" value="ABM_dom"/>
</dbReference>
<dbReference type="STRING" id="272562.CA_C3394"/>
<dbReference type="PIR" id="A97317">
    <property type="entry name" value="A97317"/>
</dbReference>
<dbReference type="InterPro" id="IPR050744">
    <property type="entry name" value="AI-2_Isomerase_LsrG"/>
</dbReference>
<feature type="domain" description="ABM" evidence="1">
    <location>
        <begin position="2"/>
        <end position="96"/>
    </location>
</feature>
<proteinExistence type="predicted"/>
<dbReference type="AlphaFoldDB" id="Q97DS8"/>
<dbReference type="PROSITE" id="PS51725">
    <property type="entry name" value="ABM"/>
    <property type="match status" value="1"/>
</dbReference>
<accession>Q97DS8</accession>
<keyword evidence="3" id="KW-1185">Reference proteome</keyword>
<evidence type="ECO:0000259" key="1">
    <source>
        <dbReference type="PROSITE" id="PS51725"/>
    </source>
</evidence>
<dbReference type="KEGG" id="cac:CA_C3394"/>
<dbReference type="PANTHER" id="PTHR33336">
    <property type="entry name" value="QUINOL MONOOXYGENASE YGIN-RELATED"/>
    <property type="match status" value="1"/>
</dbReference>
<name>Q97DS8_CLOAB</name>
<dbReference type="PATRIC" id="fig|272562.8.peg.3576"/>
<gene>
    <name evidence="2" type="ordered locus">CA_C3394</name>
</gene>
<dbReference type="eggNOG" id="COG1359">
    <property type="taxonomic scope" value="Bacteria"/>
</dbReference>